<comment type="caution">
    <text evidence="1">The sequence shown here is derived from an EMBL/GenBank/DDBJ whole genome shotgun (WGS) entry which is preliminary data.</text>
</comment>
<sequence length="87" mass="9996">MTHFWIAAALISVLSLGIRRAQYRPRRPQHAGAGAGATTVWQLREQVEAEHYRGRHRLREPAPRPPVEFPAHDEELLRKLLRGLESL</sequence>
<reference evidence="2" key="1">
    <citation type="journal article" date="2019" name="Int. J. Syst. Evol. Microbiol.">
        <title>The Global Catalogue of Microorganisms (GCM) 10K type strain sequencing project: providing services to taxonomists for standard genome sequencing and annotation.</title>
        <authorList>
            <consortium name="The Broad Institute Genomics Platform"/>
            <consortium name="The Broad Institute Genome Sequencing Center for Infectious Disease"/>
            <person name="Wu L."/>
            <person name="Ma J."/>
        </authorList>
    </citation>
    <scope>NUCLEOTIDE SEQUENCE [LARGE SCALE GENOMIC DNA]</scope>
    <source>
        <strain evidence="2">CCUG 56401</strain>
    </source>
</reference>
<protein>
    <submittedName>
        <fullName evidence="1">Uncharacterized protein</fullName>
    </submittedName>
</protein>
<dbReference type="RefSeq" id="WP_263250737.1">
    <property type="nucleotide sequence ID" value="NZ_BAABLT010000033.1"/>
</dbReference>
<evidence type="ECO:0000313" key="1">
    <source>
        <dbReference type="EMBL" id="MFD0918922.1"/>
    </source>
</evidence>
<dbReference type="Proteomes" id="UP001597018">
    <property type="component" value="Unassembled WGS sequence"/>
</dbReference>
<keyword evidence="2" id="KW-1185">Reference proteome</keyword>
<organism evidence="1 2">
    <name type="scientific">Saccharopolyspora rosea</name>
    <dbReference type="NCBI Taxonomy" id="524884"/>
    <lineage>
        <taxon>Bacteria</taxon>
        <taxon>Bacillati</taxon>
        <taxon>Actinomycetota</taxon>
        <taxon>Actinomycetes</taxon>
        <taxon>Pseudonocardiales</taxon>
        <taxon>Pseudonocardiaceae</taxon>
        <taxon>Saccharopolyspora</taxon>
    </lineage>
</organism>
<evidence type="ECO:0000313" key="2">
    <source>
        <dbReference type="Proteomes" id="UP001597018"/>
    </source>
</evidence>
<name>A0ABW3FMQ5_9PSEU</name>
<dbReference type="EMBL" id="JBHTIW010000002">
    <property type="protein sequence ID" value="MFD0918922.1"/>
    <property type="molecule type" value="Genomic_DNA"/>
</dbReference>
<accession>A0ABW3FMQ5</accession>
<gene>
    <name evidence="1" type="ORF">ACFQ16_04120</name>
</gene>
<proteinExistence type="predicted"/>